<comment type="caution">
    <text evidence="1">The sequence shown here is derived from an EMBL/GenBank/DDBJ whole genome shotgun (WGS) entry which is preliminary data.</text>
</comment>
<name>A0A4R2PQA9_RHOSA</name>
<dbReference type="Proteomes" id="UP000295399">
    <property type="component" value="Unassembled WGS sequence"/>
</dbReference>
<gene>
    <name evidence="1" type="ORF">EV659_103162</name>
</gene>
<dbReference type="InParanoid" id="A0A4R2PQA9"/>
<sequence>MAAALGVALMTPAPAAEAQSVKQKHLLGSYKDWDAMRALYSDGSKVCFMVSQPDKWQASRKNVTRGDIYILVSHKPSLKIRDEVNIDVGYPLKDGSTVRATIDGKTSFEMFTQGDGAWNYDAKADSKMVQAMKRGLKLVVTGTSSRGTRTTDTYSLSGFTAAHNAISDACGM</sequence>
<evidence type="ECO:0000313" key="2">
    <source>
        <dbReference type="Proteomes" id="UP000295399"/>
    </source>
</evidence>
<dbReference type="Gene3D" id="2.60.40.1880">
    <property type="entry name" value="Invasion associated locus B (IalB) protein"/>
    <property type="match status" value="1"/>
</dbReference>
<dbReference type="Pfam" id="PF06776">
    <property type="entry name" value="IalB"/>
    <property type="match status" value="1"/>
</dbReference>
<dbReference type="AlphaFoldDB" id="A0A4R2PQA9"/>
<accession>A0A4R2PQA9</accession>
<organism evidence="1 2">
    <name type="scientific">Rhodothalassium salexigens DSM 2132</name>
    <dbReference type="NCBI Taxonomy" id="1188247"/>
    <lineage>
        <taxon>Bacteria</taxon>
        <taxon>Pseudomonadati</taxon>
        <taxon>Pseudomonadota</taxon>
        <taxon>Alphaproteobacteria</taxon>
        <taxon>Rhodothalassiales</taxon>
        <taxon>Rhodothalassiaceae</taxon>
        <taxon>Rhodothalassium</taxon>
    </lineage>
</organism>
<dbReference type="InterPro" id="IPR010642">
    <property type="entry name" value="Invasion_prot_B"/>
</dbReference>
<evidence type="ECO:0008006" key="3">
    <source>
        <dbReference type="Google" id="ProtNLM"/>
    </source>
</evidence>
<protein>
    <recommendedName>
        <fullName evidence="3">Invasion protein IalB</fullName>
    </recommendedName>
</protein>
<evidence type="ECO:0000313" key="1">
    <source>
        <dbReference type="EMBL" id="TCP36275.1"/>
    </source>
</evidence>
<proteinExistence type="predicted"/>
<keyword evidence="2" id="KW-1185">Reference proteome</keyword>
<dbReference type="EMBL" id="SLXO01000003">
    <property type="protein sequence ID" value="TCP36275.1"/>
    <property type="molecule type" value="Genomic_DNA"/>
</dbReference>
<dbReference type="InterPro" id="IPR038696">
    <property type="entry name" value="IalB_sf"/>
</dbReference>
<reference evidence="1 2" key="1">
    <citation type="submission" date="2019-03" db="EMBL/GenBank/DDBJ databases">
        <title>Genomic Encyclopedia of Type Strains, Phase IV (KMG-IV): sequencing the most valuable type-strain genomes for metagenomic binning, comparative biology and taxonomic classification.</title>
        <authorList>
            <person name="Goeker M."/>
        </authorList>
    </citation>
    <scope>NUCLEOTIDE SEQUENCE [LARGE SCALE GENOMIC DNA]</scope>
    <source>
        <strain evidence="1 2">DSM 2132</strain>
    </source>
</reference>